<accession>A0A6J7WKW1</accession>
<gene>
    <name evidence="1" type="ORF">UFOVP211_7</name>
</gene>
<evidence type="ECO:0000313" key="1">
    <source>
        <dbReference type="EMBL" id="CAB5218357.1"/>
    </source>
</evidence>
<organism evidence="1">
    <name type="scientific">uncultured Caudovirales phage</name>
    <dbReference type="NCBI Taxonomy" id="2100421"/>
    <lineage>
        <taxon>Viruses</taxon>
        <taxon>Duplodnaviria</taxon>
        <taxon>Heunggongvirae</taxon>
        <taxon>Uroviricota</taxon>
        <taxon>Caudoviricetes</taxon>
        <taxon>Peduoviridae</taxon>
        <taxon>Maltschvirus</taxon>
        <taxon>Maltschvirus maltsch</taxon>
    </lineage>
</organism>
<protein>
    <recommendedName>
        <fullName evidence="2">Capsid protein</fullName>
    </recommendedName>
</protein>
<dbReference type="EMBL" id="LR798262">
    <property type="protein sequence ID" value="CAB5218357.1"/>
    <property type="molecule type" value="Genomic_DNA"/>
</dbReference>
<reference evidence="1" key="1">
    <citation type="submission" date="2020-05" db="EMBL/GenBank/DDBJ databases">
        <authorList>
            <person name="Chiriac C."/>
            <person name="Salcher M."/>
            <person name="Ghai R."/>
            <person name="Kavagutti S V."/>
        </authorList>
    </citation>
    <scope>NUCLEOTIDE SEQUENCE</scope>
</reference>
<evidence type="ECO:0008006" key="2">
    <source>
        <dbReference type="Google" id="ProtNLM"/>
    </source>
</evidence>
<sequence length="315" mass="33154">MALSITTTYAGEFAGKYIAAALLSAPTIENGGVTVIPNVKYKHVIQKFATDSIVKDATCDFDASGTVTLTERILQTEDFQVNLTLCKKTFHSTWQSMEMGYSSFDQLPTSFADYLIAYAAEKVAASMESTIWVGVNATAGEFNGISTAIALDAALPAAQEVAGTTVTSSNVIAQLGLLVDAIPARLYGKEGLRLYVSQNIAKAYVRALGGFAASGVGANGANNEGTMWYANGALSFDGIPVFMANGMAANTAIATTVDNLYFGCSLLSDLSEVKVLDMSDLDGSNNVRVIMKFAAGATYGWAEDMVTYGITNSAN</sequence>
<proteinExistence type="predicted"/>
<name>A0A6J7WKW1_9CAUD</name>